<feature type="transmembrane region" description="Helical" evidence="8">
    <location>
        <begin position="647"/>
        <end position="674"/>
    </location>
</feature>
<dbReference type="RefSeq" id="XP_016763723.1">
    <property type="nucleotide sequence ID" value="XM_016904299.1"/>
</dbReference>
<feature type="domain" description="CSC1/OSCA1-like 7TM region" evidence="9">
    <location>
        <begin position="603"/>
        <end position="875"/>
    </location>
</feature>
<dbReference type="GO" id="GO:0005227">
    <property type="term" value="F:calcium-activated cation channel activity"/>
    <property type="evidence" value="ECO:0007669"/>
    <property type="project" value="InterPro"/>
</dbReference>
<dbReference type="PANTHER" id="PTHR13018:SF20">
    <property type="entry name" value="SPORULATION-SPECIFIC PROTEIN 75"/>
    <property type="match status" value="1"/>
</dbReference>
<feature type="transmembrane region" description="Helical" evidence="8">
    <location>
        <begin position="744"/>
        <end position="772"/>
    </location>
</feature>
<dbReference type="InterPro" id="IPR032880">
    <property type="entry name" value="CSC1/OSCA1-like_N"/>
</dbReference>
<evidence type="ECO:0000256" key="4">
    <source>
        <dbReference type="ARBA" id="ARBA00022692"/>
    </source>
</evidence>
<dbReference type="eggNOG" id="KOG1134">
    <property type="taxonomic scope" value="Eukaryota"/>
</dbReference>
<accession>M3B6Z9</accession>
<dbReference type="PANTHER" id="PTHR13018">
    <property type="entry name" value="PROBABLE MEMBRANE PROTEIN DUF221-RELATED"/>
    <property type="match status" value="1"/>
</dbReference>
<comment type="similarity">
    <text evidence="2">Belongs to the CSC1 (TC 1.A.17) family.</text>
</comment>
<evidence type="ECO:0000259" key="10">
    <source>
        <dbReference type="Pfam" id="PF12621"/>
    </source>
</evidence>
<feature type="transmembrane region" description="Helical" evidence="8">
    <location>
        <begin position="821"/>
        <end position="844"/>
    </location>
</feature>
<feature type="region of interest" description="Disordered" evidence="7">
    <location>
        <begin position="328"/>
        <end position="445"/>
    </location>
</feature>
<dbReference type="GeneID" id="27901436"/>
<dbReference type="Pfam" id="PF02714">
    <property type="entry name" value="RSN1_7TM"/>
    <property type="match status" value="1"/>
</dbReference>
<dbReference type="GO" id="GO:0005886">
    <property type="term" value="C:plasma membrane"/>
    <property type="evidence" value="ECO:0007669"/>
    <property type="project" value="TreeGrafter"/>
</dbReference>
<proteinExistence type="inferred from homology"/>
<evidence type="ECO:0000256" key="1">
    <source>
        <dbReference type="ARBA" id="ARBA00004141"/>
    </source>
</evidence>
<dbReference type="Pfam" id="PF14703">
    <property type="entry name" value="PHM7_cyt"/>
    <property type="match status" value="2"/>
</dbReference>
<feature type="transmembrane region" description="Helical" evidence="8">
    <location>
        <begin position="116"/>
        <end position="138"/>
    </location>
</feature>
<feature type="region of interest" description="Disordered" evidence="7">
    <location>
        <begin position="274"/>
        <end position="304"/>
    </location>
</feature>
<dbReference type="AlphaFoldDB" id="M3B6Z9"/>
<evidence type="ECO:0000313" key="13">
    <source>
        <dbReference type="EMBL" id="EMF15602.1"/>
    </source>
</evidence>
<keyword evidence="14" id="KW-1185">Reference proteome</keyword>
<dbReference type="InterPro" id="IPR003864">
    <property type="entry name" value="CSC1/OSCA1-like_7TM"/>
</dbReference>
<evidence type="ECO:0000256" key="8">
    <source>
        <dbReference type="SAM" id="Phobius"/>
    </source>
</evidence>
<comment type="subcellular location">
    <subcellularLocation>
        <location evidence="1">Membrane</location>
        <topology evidence="1">Multi-pass membrane protein</topology>
    </subcellularLocation>
</comment>
<gene>
    <name evidence="13" type="ORF">SEPMUDRAFT_147438</name>
</gene>
<feature type="transmembrane region" description="Helical" evidence="8">
    <location>
        <begin position="605"/>
        <end position="627"/>
    </location>
</feature>
<keyword evidence="4 8" id="KW-0812">Transmembrane</keyword>
<keyword evidence="3" id="KW-0813">Transport</keyword>
<feature type="region of interest" description="Disordered" evidence="7">
    <location>
        <begin position="944"/>
        <end position="983"/>
    </location>
</feature>
<evidence type="ECO:0000313" key="14">
    <source>
        <dbReference type="Proteomes" id="UP000016931"/>
    </source>
</evidence>
<dbReference type="HOGENOM" id="CLU_002458_2_0_1"/>
<dbReference type="OrthoDB" id="1076608at2759"/>
<evidence type="ECO:0000256" key="2">
    <source>
        <dbReference type="ARBA" id="ARBA00007779"/>
    </source>
</evidence>
<organism evidence="13 14">
    <name type="scientific">Sphaerulina musiva (strain SO2202)</name>
    <name type="common">Poplar stem canker fungus</name>
    <name type="synonym">Septoria musiva</name>
    <dbReference type="NCBI Taxonomy" id="692275"/>
    <lineage>
        <taxon>Eukaryota</taxon>
        <taxon>Fungi</taxon>
        <taxon>Dikarya</taxon>
        <taxon>Ascomycota</taxon>
        <taxon>Pezizomycotina</taxon>
        <taxon>Dothideomycetes</taxon>
        <taxon>Dothideomycetidae</taxon>
        <taxon>Mycosphaerellales</taxon>
        <taxon>Mycosphaerellaceae</taxon>
        <taxon>Sphaerulina</taxon>
    </lineage>
</organism>
<dbReference type="OMA" id="FVQFNHQ"/>
<feature type="compositionally biased region" description="Basic and acidic residues" evidence="7">
    <location>
        <begin position="334"/>
        <end position="354"/>
    </location>
</feature>
<sequence length="1138" mass="129003">MSNCTDASGLDLFICGGGAATNSEGLTVSTLYASIIGSLAGFGAQLLVFALLRLRLERIYRPRSYLVPEKDRVPAPPQGLIGWLYPVLRTSNITIIKKCGLDAYFFLRFLRMQVKIFFPAALIILPVLLAVNATSSGGQDGLDRLSISNVSSGQGFRLWAHTFLACFFLLWAFYHVLTELRGYVRVRQAQLTSPQHRLRASATTVLVSGIPSKWLTHAALSGLFDVYPGGIRNIWINRNYDALAAKIDDRRKLARSLEDAETVLIKNCRSAHLKSEKKKAKEAGTKRKTSQEKKQDRADEDAVANRTAEGAGFSAGETHEVPKAVEQAVEEDNDTHHQAERKDNRAEATVHSEQRPNSIDGTRDSHVSDETTLARPSGGSRPPQNEFEVETPHEHRRGVSLKLPTDIFKNNDKSFSFPSPQPAVEEGDEYPLRKADTQQKESESKPKKTWLQKLAFWKPEIEPFTDYAEAYTKEWDQDQDEEPYWRRYLEDKDRETMRLPLFSLSWWPSIPLVGKKVDRIYHLRRELARLNLEIEDDQNHPERFPLMNSAFIQFNHQIAAHMCCQSLSHHVPQQMTPRLVEISPEDVIWENMSINWWSRPIRSGIVFLLCVVLILLYAPLVAFTSLLNRVSDLVIRFPWMAWLNRAPQAVIAIIQGVLPPAILSLILVLVPIIFRFFVHHQGVPTGNNKELGVQSWVFIFLFIQVFLVATISGGLYQLAAALAENPASIVTTISSSLPKASTYFFSYLIVQAFSNSASALIQIGPLLGWFILAPLFDSTARQKWRRQTTLNKVQWGSFFPQFANFAVIGMIYSVIAPLIMVFSSLMFGLFWIVYRYNVLFVYQFRHDTGGLLFPRAIYHMFIGFYFMELCLIGLFFTSHNEDGSLCYPQAIVMIIALVFTVLFQYMVNKSFQPLFQYLPITLEDEAVLRDEAFARAQASKFAPLTQGDRSPVQEERHDTPEHVESQKHEGASENEKPEALAHETKSDRRAIWKTPAWGKAAPEAVARLRYLADGKQTESMKKHHDVEGQQHTVGDVLYGDFADEIEDLSPEDRDLLVRYAFQHSALRERRPVVWIPRDTLGVSDDEIKRAKKMSTVTVNGKEVTTIWMSNEGSAIDGKGRVMFRKSPPDFSNVDLVAL</sequence>
<evidence type="ECO:0000259" key="12">
    <source>
        <dbReference type="Pfam" id="PF14703"/>
    </source>
</evidence>
<dbReference type="Pfam" id="PF12621">
    <property type="entry name" value="PHM7_ext"/>
    <property type="match status" value="1"/>
</dbReference>
<feature type="domain" description="CSC1/OSCA1-like cytosolic" evidence="12">
    <location>
        <begin position="203"/>
        <end position="284"/>
    </location>
</feature>
<keyword evidence="6 8" id="KW-0472">Membrane</keyword>
<feature type="transmembrane region" description="Helical" evidence="8">
    <location>
        <begin position="856"/>
        <end position="876"/>
    </location>
</feature>
<evidence type="ECO:0000256" key="5">
    <source>
        <dbReference type="ARBA" id="ARBA00022989"/>
    </source>
</evidence>
<dbReference type="InterPro" id="IPR027815">
    <property type="entry name" value="CSC1/OSCA1-like_cyt"/>
</dbReference>
<name>M3B6Z9_SPHMS</name>
<evidence type="ECO:0000256" key="6">
    <source>
        <dbReference type="ARBA" id="ARBA00023136"/>
    </source>
</evidence>
<feature type="transmembrane region" description="Helical" evidence="8">
    <location>
        <begin position="158"/>
        <end position="177"/>
    </location>
</feature>
<feature type="compositionally biased region" description="Basic and acidic residues" evidence="7">
    <location>
        <begin position="951"/>
        <end position="983"/>
    </location>
</feature>
<feature type="domain" description="10TM putative phosphate transporter extracellular tail" evidence="10">
    <location>
        <begin position="1050"/>
        <end position="1129"/>
    </location>
</feature>
<feature type="compositionally biased region" description="Basic and acidic residues" evidence="7">
    <location>
        <begin position="430"/>
        <end position="445"/>
    </location>
</feature>
<evidence type="ECO:0000256" key="3">
    <source>
        <dbReference type="ARBA" id="ARBA00022448"/>
    </source>
</evidence>
<feature type="transmembrane region" description="Helical" evidence="8">
    <location>
        <begin position="888"/>
        <end position="907"/>
    </location>
</feature>
<reference evidence="13 14" key="1">
    <citation type="journal article" date="2012" name="PLoS Pathog.">
        <title>Diverse lifestyles and strategies of plant pathogenesis encoded in the genomes of eighteen Dothideomycetes fungi.</title>
        <authorList>
            <person name="Ohm R.A."/>
            <person name="Feau N."/>
            <person name="Henrissat B."/>
            <person name="Schoch C.L."/>
            <person name="Horwitz B.A."/>
            <person name="Barry K.W."/>
            <person name="Condon B.J."/>
            <person name="Copeland A.C."/>
            <person name="Dhillon B."/>
            <person name="Glaser F."/>
            <person name="Hesse C.N."/>
            <person name="Kosti I."/>
            <person name="LaButti K."/>
            <person name="Lindquist E.A."/>
            <person name="Lucas S."/>
            <person name="Salamov A.A."/>
            <person name="Bradshaw R.E."/>
            <person name="Ciuffetti L."/>
            <person name="Hamelin R.C."/>
            <person name="Kema G.H.J."/>
            <person name="Lawrence C."/>
            <person name="Scott J.A."/>
            <person name="Spatafora J.W."/>
            <person name="Turgeon B.G."/>
            <person name="de Wit P.J.G.M."/>
            <person name="Zhong S."/>
            <person name="Goodwin S.B."/>
            <person name="Grigoriev I.V."/>
        </authorList>
    </citation>
    <scope>NUCLEOTIDE SEQUENCE [LARGE SCALE GENOMIC DNA]</scope>
    <source>
        <strain evidence="13 14">SO2202</strain>
    </source>
</reference>
<feature type="domain" description="CSC1/OSCA1-like N-terminal transmembrane" evidence="11">
    <location>
        <begin position="31"/>
        <end position="177"/>
    </location>
</feature>
<dbReference type="InterPro" id="IPR045122">
    <property type="entry name" value="Csc1-like"/>
</dbReference>
<dbReference type="EMBL" id="KB456261">
    <property type="protein sequence ID" value="EMF15602.1"/>
    <property type="molecule type" value="Genomic_DNA"/>
</dbReference>
<dbReference type="Proteomes" id="UP000016931">
    <property type="component" value="Unassembled WGS sequence"/>
</dbReference>
<feature type="transmembrane region" description="Helical" evidence="8">
    <location>
        <begin position="695"/>
        <end position="716"/>
    </location>
</feature>
<keyword evidence="5 8" id="KW-1133">Transmembrane helix</keyword>
<feature type="compositionally biased region" description="Basic and acidic residues" evidence="7">
    <location>
        <begin position="279"/>
        <end position="297"/>
    </location>
</feature>
<evidence type="ECO:0000259" key="9">
    <source>
        <dbReference type="Pfam" id="PF02714"/>
    </source>
</evidence>
<protein>
    <submittedName>
        <fullName evidence="13">DUF221-domain-containing protein</fullName>
    </submittedName>
</protein>
<evidence type="ECO:0000259" key="11">
    <source>
        <dbReference type="Pfam" id="PF13967"/>
    </source>
</evidence>
<dbReference type="InterPro" id="IPR022257">
    <property type="entry name" value="PHM7_ext"/>
</dbReference>
<evidence type="ECO:0000256" key="7">
    <source>
        <dbReference type="SAM" id="MobiDB-lite"/>
    </source>
</evidence>
<feature type="transmembrane region" description="Helical" evidence="8">
    <location>
        <begin position="31"/>
        <end position="54"/>
    </location>
</feature>
<feature type="domain" description="CSC1/OSCA1-like cytosolic" evidence="12">
    <location>
        <begin position="481"/>
        <end position="591"/>
    </location>
</feature>
<dbReference type="Pfam" id="PF13967">
    <property type="entry name" value="RSN1_TM"/>
    <property type="match status" value="1"/>
</dbReference>